<dbReference type="Pfam" id="PF01345">
    <property type="entry name" value="DUF11"/>
    <property type="match status" value="1"/>
</dbReference>
<evidence type="ECO:0000313" key="3">
    <source>
        <dbReference type="Proteomes" id="UP001223390"/>
    </source>
</evidence>
<organism evidence="2 3">
    <name type="scientific">Streptomyces katrae</name>
    <dbReference type="NCBI Taxonomy" id="68223"/>
    <lineage>
        <taxon>Bacteria</taxon>
        <taxon>Bacillati</taxon>
        <taxon>Actinomycetota</taxon>
        <taxon>Actinomycetes</taxon>
        <taxon>Kitasatosporales</taxon>
        <taxon>Streptomycetaceae</taxon>
        <taxon>Streptomyces</taxon>
    </lineage>
</organism>
<gene>
    <name evidence="2" type="ORF">QEZ40_003569</name>
</gene>
<keyword evidence="3" id="KW-1185">Reference proteome</keyword>
<dbReference type="RefSeq" id="WP_285340650.1">
    <property type="nucleotide sequence ID" value="NZ_JASITI010000003.1"/>
</dbReference>
<dbReference type="Proteomes" id="UP001223390">
    <property type="component" value="Unassembled WGS sequence"/>
</dbReference>
<evidence type="ECO:0000313" key="2">
    <source>
        <dbReference type="EMBL" id="MDK9494930.1"/>
    </source>
</evidence>
<sequence length="268" mass="27230">MTYKTRMRWLYRASVGTGMTCGLAVGLATPSSASALLSLKLDAPYVTVSFRDTEPRDGSNTLILRPQGGGVEVRKVLLAGEVPSVNRTVVKTLNAGISPGVAYCATVEVSTRAEEGISGSFGARYETAPVCAQPGDSPTAAPDLAIGAITGEANPPAGTNRNYWISYSNSGGDVQGAVIEVVASGSLALRRAPESGTFNGFQCAATGTTGFRCTGGNLPKGTKNQIPLLATVTSAGPGAVHATISAPGDDNPVNNASTEGVIAVPRTA</sequence>
<reference evidence="2 3" key="1">
    <citation type="submission" date="2023-05" db="EMBL/GenBank/DDBJ databases">
        <title>Sequencing and Assembly of Streptomyces sp. NP73.</title>
        <authorList>
            <person name="Konwar A.N."/>
            <person name="Saikia K."/>
            <person name="Thakur D."/>
        </authorList>
    </citation>
    <scope>NUCLEOTIDE SEQUENCE [LARGE SCALE GENOMIC DNA]</scope>
    <source>
        <strain evidence="2 3">NP73</strain>
    </source>
</reference>
<dbReference type="EMBL" id="JASITI010000003">
    <property type="protein sequence ID" value="MDK9494930.1"/>
    <property type="molecule type" value="Genomic_DNA"/>
</dbReference>
<comment type="caution">
    <text evidence="2">The sequence shown here is derived from an EMBL/GenBank/DDBJ whole genome shotgun (WGS) entry which is preliminary data.</text>
</comment>
<evidence type="ECO:0000259" key="1">
    <source>
        <dbReference type="Pfam" id="PF01345"/>
    </source>
</evidence>
<dbReference type="InterPro" id="IPR001434">
    <property type="entry name" value="OmcB-like_DUF11"/>
</dbReference>
<proteinExistence type="predicted"/>
<name>A0ABT7GMY6_9ACTN</name>
<accession>A0ABT7GMY6</accession>
<protein>
    <recommendedName>
        <fullName evidence="1">DUF11 domain-containing protein</fullName>
    </recommendedName>
</protein>
<feature type="domain" description="DUF11" evidence="1">
    <location>
        <begin position="143"/>
        <end position="258"/>
    </location>
</feature>